<dbReference type="AlphaFoldDB" id="A0AAU9K6A1"/>
<dbReference type="Proteomes" id="UP001162131">
    <property type="component" value="Unassembled WGS sequence"/>
</dbReference>
<dbReference type="EMBL" id="CAJZBQ010000054">
    <property type="protein sequence ID" value="CAG9332428.1"/>
    <property type="molecule type" value="Genomic_DNA"/>
</dbReference>
<organism evidence="2 3">
    <name type="scientific">Blepharisma stoltei</name>
    <dbReference type="NCBI Taxonomy" id="1481888"/>
    <lineage>
        <taxon>Eukaryota</taxon>
        <taxon>Sar</taxon>
        <taxon>Alveolata</taxon>
        <taxon>Ciliophora</taxon>
        <taxon>Postciliodesmatophora</taxon>
        <taxon>Heterotrichea</taxon>
        <taxon>Heterotrichida</taxon>
        <taxon>Blepharismidae</taxon>
        <taxon>Blepharisma</taxon>
    </lineage>
</organism>
<keyword evidence="1" id="KW-0472">Membrane</keyword>
<feature type="transmembrane region" description="Helical" evidence="1">
    <location>
        <begin position="29"/>
        <end position="50"/>
    </location>
</feature>
<keyword evidence="1" id="KW-0812">Transmembrane</keyword>
<sequence length="251" mass="28477">MSEGEKEDIKPDLPEPSIDIKFGCMRVRYWWYVILSFQSIILILMLGALFSESWAKQGKGDNKWKGSLNYITSPDNYEYFDYIDMQKIYCDMDTTKWSYDSDLADALCKTFKNMRGAGAAFNFFEVLAYVATVLWMIRVLYSLLEKKFLPNCWGYVWPSLGLFFHILAEIIWSGATGAKFNGSCDKLNSGSDPEDICATQGPAVVLVATLIYIIIATIFYIVYNKRRGIKEEELETDNLHAGGGSLNNNGV</sequence>
<evidence type="ECO:0000313" key="2">
    <source>
        <dbReference type="EMBL" id="CAG9332428.1"/>
    </source>
</evidence>
<protein>
    <recommendedName>
        <fullName evidence="4">MARVEL domain-containing protein</fullName>
    </recommendedName>
</protein>
<reference evidence="2" key="1">
    <citation type="submission" date="2021-09" db="EMBL/GenBank/DDBJ databases">
        <authorList>
            <consortium name="AG Swart"/>
            <person name="Singh M."/>
            <person name="Singh A."/>
            <person name="Seah K."/>
            <person name="Emmerich C."/>
        </authorList>
    </citation>
    <scope>NUCLEOTIDE SEQUENCE</scope>
    <source>
        <strain evidence="2">ATCC30299</strain>
    </source>
</reference>
<name>A0AAU9K6A1_9CILI</name>
<keyword evidence="3" id="KW-1185">Reference proteome</keyword>
<feature type="transmembrane region" description="Helical" evidence="1">
    <location>
        <begin position="203"/>
        <end position="223"/>
    </location>
</feature>
<proteinExistence type="predicted"/>
<keyword evidence="1" id="KW-1133">Transmembrane helix</keyword>
<feature type="transmembrane region" description="Helical" evidence="1">
    <location>
        <begin position="153"/>
        <end position="172"/>
    </location>
</feature>
<gene>
    <name evidence="2" type="ORF">BSTOLATCC_MIC55874</name>
</gene>
<accession>A0AAU9K6A1</accession>
<evidence type="ECO:0000313" key="3">
    <source>
        <dbReference type="Proteomes" id="UP001162131"/>
    </source>
</evidence>
<evidence type="ECO:0000256" key="1">
    <source>
        <dbReference type="SAM" id="Phobius"/>
    </source>
</evidence>
<comment type="caution">
    <text evidence="2">The sequence shown here is derived from an EMBL/GenBank/DDBJ whole genome shotgun (WGS) entry which is preliminary data.</text>
</comment>
<feature type="transmembrane region" description="Helical" evidence="1">
    <location>
        <begin position="119"/>
        <end position="141"/>
    </location>
</feature>
<evidence type="ECO:0008006" key="4">
    <source>
        <dbReference type="Google" id="ProtNLM"/>
    </source>
</evidence>